<dbReference type="Gene3D" id="3.40.50.150">
    <property type="entry name" value="Vaccinia Virus protein VP39"/>
    <property type="match status" value="1"/>
</dbReference>
<dbReference type="Proteomes" id="UP000321832">
    <property type="component" value="Unassembled WGS sequence"/>
</dbReference>
<dbReference type="CDD" id="cd02440">
    <property type="entry name" value="AdoMet_MTases"/>
    <property type="match status" value="1"/>
</dbReference>
<keyword evidence="3" id="KW-1185">Reference proteome</keyword>
<proteinExistence type="predicted"/>
<evidence type="ECO:0000256" key="1">
    <source>
        <dbReference type="ARBA" id="ARBA00023115"/>
    </source>
</evidence>
<evidence type="ECO:0000313" key="2">
    <source>
        <dbReference type="EMBL" id="TXC66357.1"/>
    </source>
</evidence>
<dbReference type="EMBL" id="VOPW01000001">
    <property type="protein sequence ID" value="TXC66357.1"/>
    <property type="molecule type" value="Genomic_DNA"/>
</dbReference>
<dbReference type="Pfam" id="PF01564">
    <property type="entry name" value="Spermine_synth"/>
    <property type="match status" value="1"/>
</dbReference>
<dbReference type="InterPro" id="IPR029063">
    <property type="entry name" value="SAM-dependent_MTases_sf"/>
</dbReference>
<name>A0A5C6U0G7_9BURK</name>
<evidence type="ECO:0000313" key="3">
    <source>
        <dbReference type="Proteomes" id="UP000321832"/>
    </source>
</evidence>
<protein>
    <submittedName>
        <fullName evidence="2">Spermidine synthase</fullName>
    </submittedName>
</protein>
<organism evidence="2 3">
    <name type="scientific">Piscinibacter aquaticus</name>
    <dbReference type="NCBI Taxonomy" id="392597"/>
    <lineage>
        <taxon>Bacteria</taxon>
        <taxon>Pseudomonadati</taxon>
        <taxon>Pseudomonadota</taxon>
        <taxon>Betaproteobacteria</taxon>
        <taxon>Burkholderiales</taxon>
        <taxon>Sphaerotilaceae</taxon>
        <taxon>Piscinibacter</taxon>
    </lineage>
</organism>
<reference evidence="2 3" key="1">
    <citation type="submission" date="2019-08" db="EMBL/GenBank/DDBJ databases">
        <authorList>
            <person name="Khan S.A."/>
            <person name="Jeon C.O."/>
            <person name="Jeong S.E."/>
        </authorList>
    </citation>
    <scope>NUCLEOTIDE SEQUENCE [LARGE SCALE GENOMIC DNA]</scope>
    <source>
        <strain evidence="3">IMCC1728</strain>
    </source>
</reference>
<accession>A0A5C6U0G7</accession>
<comment type="caution">
    <text evidence="2">The sequence shown here is derived from an EMBL/GenBank/DDBJ whole genome shotgun (WGS) entry which is preliminary data.</text>
</comment>
<dbReference type="PANTHER" id="PTHR43317">
    <property type="entry name" value="THERMOSPERMINE SYNTHASE ACAULIS5"/>
    <property type="match status" value="1"/>
</dbReference>
<dbReference type="GO" id="GO:0006596">
    <property type="term" value="P:polyamine biosynthetic process"/>
    <property type="evidence" value="ECO:0007669"/>
    <property type="project" value="UniProtKB-KW"/>
</dbReference>
<dbReference type="AlphaFoldDB" id="A0A5C6U0G7"/>
<sequence>MTTRTKKSTEPEMAPATLSEHDGVRYLHLGTPWVQGAMRLKTPSQIELEYVQRMMAWMLLRPSAELARGHAVQLGLGAGAITRFTHGAMKMKTTVVELNPTVIGVNRAYFRLPAEGPRFAVLEMDAQRWVDEVAEPGSVDVLCVDLYDHEAAGPVCDSEAFYRGCARALADGGVMSVNLFGRHASFARSARRIAAAFAGGVVVSMQPTREGNTIMLAIKAGSLPDRDELAARAQQVDTRYGLPARKWLRMIRPLPDSVLQPA</sequence>
<dbReference type="PANTHER" id="PTHR43317:SF1">
    <property type="entry name" value="THERMOSPERMINE SYNTHASE ACAULIS5"/>
    <property type="match status" value="1"/>
</dbReference>
<keyword evidence="1" id="KW-0620">Polyamine biosynthesis</keyword>
<dbReference type="SUPFAM" id="SSF53335">
    <property type="entry name" value="S-adenosyl-L-methionine-dependent methyltransferases"/>
    <property type="match status" value="1"/>
</dbReference>
<gene>
    <name evidence="2" type="ORF">FSC37_12215</name>
</gene>